<dbReference type="Proteomes" id="UP000270094">
    <property type="component" value="Unassembled WGS sequence"/>
</dbReference>
<keyword evidence="2" id="KW-1185">Reference proteome</keyword>
<dbReference type="EMBL" id="UYYB01095998">
    <property type="protein sequence ID" value="VDM75893.1"/>
    <property type="molecule type" value="Genomic_DNA"/>
</dbReference>
<evidence type="ECO:0000313" key="2">
    <source>
        <dbReference type="Proteomes" id="UP000270094"/>
    </source>
</evidence>
<gene>
    <name evidence="1" type="ORF">SVUK_LOCUS10891</name>
</gene>
<sequence>MEFAEGCPCRVTTKRGSCGEYLATHKVSEILRIMLSPIDTEPLDVNGNEVKHTGHPGLKGYANIMRSSATQVGCAWADCGTYGYFSYRITDEEDLDENTNIYEAGYGGCHCDSGVCDDPGLCVKPILPTESTTTPTTLVTTTAAVMITAATIATKKEAFTTPLAATTARSNAIFPHPSHSGTL</sequence>
<evidence type="ECO:0008006" key="3">
    <source>
        <dbReference type="Google" id="ProtNLM"/>
    </source>
</evidence>
<dbReference type="InterPro" id="IPR035940">
    <property type="entry name" value="CAP_sf"/>
</dbReference>
<accession>A0A3P7J5X4</accession>
<organism evidence="1 2">
    <name type="scientific">Strongylus vulgaris</name>
    <name type="common">Blood worm</name>
    <dbReference type="NCBI Taxonomy" id="40348"/>
    <lineage>
        <taxon>Eukaryota</taxon>
        <taxon>Metazoa</taxon>
        <taxon>Ecdysozoa</taxon>
        <taxon>Nematoda</taxon>
        <taxon>Chromadorea</taxon>
        <taxon>Rhabditida</taxon>
        <taxon>Rhabditina</taxon>
        <taxon>Rhabditomorpha</taxon>
        <taxon>Strongyloidea</taxon>
        <taxon>Strongylidae</taxon>
        <taxon>Strongylus</taxon>
    </lineage>
</organism>
<dbReference type="Gene3D" id="3.40.33.10">
    <property type="entry name" value="CAP"/>
    <property type="match status" value="1"/>
</dbReference>
<dbReference type="OrthoDB" id="5874910at2759"/>
<proteinExistence type="predicted"/>
<name>A0A3P7J5X4_STRVU</name>
<evidence type="ECO:0000313" key="1">
    <source>
        <dbReference type="EMBL" id="VDM75893.1"/>
    </source>
</evidence>
<dbReference type="AlphaFoldDB" id="A0A3P7J5X4"/>
<dbReference type="SUPFAM" id="SSF55797">
    <property type="entry name" value="PR-1-like"/>
    <property type="match status" value="1"/>
</dbReference>
<reference evidence="1 2" key="1">
    <citation type="submission" date="2018-11" db="EMBL/GenBank/DDBJ databases">
        <authorList>
            <consortium name="Pathogen Informatics"/>
        </authorList>
    </citation>
    <scope>NUCLEOTIDE SEQUENCE [LARGE SCALE GENOMIC DNA]</scope>
</reference>
<protein>
    <recommendedName>
        <fullName evidence="3">SCP domain-containing protein</fullName>
    </recommendedName>
</protein>